<evidence type="ECO:0000256" key="5">
    <source>
        <dbReference type="ARBA" id="ARBA00022989"/>
    </source>
</evidence>
<evidence type="ECO:0000256" key="8">
    <source>
        <dbReference type="ARBA" id="ARBA00026028"/>
    </source>
</evidence>
<evidence type="ECO:0000256" key="7">
    <source>
        <dbReference type="ARBA" id="ARBA00025034"/>
    </source>
</evidence>
<feature type="transmembrane region" description="Helical" evidence="13">
    <location>
        <begin position="32"/>
        <end position="52"/>
    </location>
</feature>
<keyword evidence="5 13" id="KW-1133">Transmembrane helix</keyword>
<feature type="transmembrane region" description="Helical" evidence="13">
    <location>
        <begin position="212"/>
        <end position="233"/>
    </location>
</feature>
<evidence type="ECO:0000256" key="12">
    <source>
        <dbReference type="RuleBase" id="RU003945"/>
    </source>
</evidence>
<sequence>MFALLDTPALVVSDVVMTIACAIEPALGEAATAGAIVALTLTVRLLLLPLGVRAARVASARLALRPRELELRRRFHDRPARLRHELHLLRERHGIRPLAGVAPLLAQAPIFMVLYRLFTSPTLNGHANALFTHVLLGVPLSDRWLADLSTGLLPPDVIVFGVVFVLLVAVAWWSSTQARRAASGATATGMDLGTVPAEVERAQRVASRLTTLLPYGTVVAAMFVPLAAALYLLTTTTLAACERWALTHGSGPAVVSGPSTG</sequence>
<dbReference type="Pfam" id="PF02096">
    <property type="entry name" value="60KD_IMP"/>
    <property type="match status" value="1"/>
</dbReference>
<dbReference type="PANTHER" id="PTHR12428:SF65">
    <property type="entry name" value="CYTOCHROME C OXIDASE ASSEMBLY PROTEIN COX18, MITOCHONDRIAL"/>
    <property type="match status" value="1"/>
</dbReference>
<dbReference type="GO" id="GO:0051205">
    <property type="term" value="P:protein insertion into membrane"/>
    <property type="evidence" value="ECO:0007669"/>
    <property type="project" value="TreeGrafter"/>
</dbReference>
<dbReference type="NCBIfam" id="TIGR03592">
    <property type="entry name" value="yidC_oxa1_cterm"/>
    <property type="match status" value="1"/>
</dbReference>
<evidence type="ECO:0000256" key="2">
    <source>
        <dbReference type="ARBA" id="ARBA00010527"/>
    </source>
</evidence>
<comment type="function">
    <text evidence="7">Required for the insertion and/or proper folding and/or complex formation of integral membrane proteins into the membrane. Involved in integration of membrane proteins that insert both dependently and independently of the Sec translocase complex, as well as at least some lipoproteins. Aids folding of multispanning membrane proteins.</text>
</comment>
<gene>
    <name evidence="15" type="primary">yidC</name>
    <name evidence="15" type="ORF">E1269_29470</name>
</gene>
<dbReference type="GO" id="GO:0032977">
    <property type="term" value="F:membrane insertase activity"/>
    <property type="evidence" value="ECO:0007669"/>
    <property type="project" value="InterPro"/>
</dbReference>
<dbReference type="InParanoid" id="A0A4R5CJZ2"/>
<evidence type="ECO:0000256" key="6">
    <source>
        <dbReference type="ARBA" id="ARBA00023136"/>
    </source>
</evidence>
<evidence type="ECO:0000313" key="15">
    <source>
        <dbReference type="EMBL" id="TDD97742.1"/>
    </source>
</evidence>
<feature type="domain" description="Membrane insertase YidC/Oxa/ALB C-terminal" evidence="14">
    <location>
        <begin position="35"/>
        <end position="246"/>
    </location>
</feature>
<dbReference type="InterPro" id="IPR001708">
    <property type="entry name" value="YidC/ALB3/OXA1/COX18"/>
</dbReference>
<name>A0A4R5CJZ2_9ACTN</name>
<feature type="transmembrane region" description="Helical" evidence="13">
    <location>
        <begin position="157"/>
        <end position="174"/>
    </location>
</feature>
<dbReference type="RefSeq" id="WP_131901396.1">
    <property type="nucleotide sequence ID" value="NZ_SMKZ01000073.1"/>
</dbReference>
<evidence type="ECO:0000256" key="10">
    <source>
        <dbReference type="ARBA" id="ARBA00033245"/>
    </source>
</evidence>
<dbReference type="GO" id="GO:0005886">
    <property type="term" value="C:plasma membrane"/>
    <property type="evidence" value="ECO:0007669"/>
    <property type="project" value="TreeGrafter"/>
</dbReference>
<feature type="transmembrane region" description="Helical" evidence="13">
    <location>
        <begin position="98"/>
        <end position="118"/>
    </location>
</feature>
<evidence type="ECO:0000313" key="16">
    <source>
        <dbReference type="Proteomes" id="UP000294739"/>
    </source>
</evidence>
<evidence type="ECO:0000256" key="1">
    <source>
        <dbReference type="ARBA" id="ARBA00004141"/>
    </source>
</evidence>
<reference evidence="15 16" key="1">
    <citation type="submission" date="2019-03" db="EMBL/GenBank/DDBJ databases">
        <title>Draft genome sequences of novel Actinobacteria.</title>
        <authorList>
            <person name="Sahin N."/>
            <person name="Ay H."/>
            <person name="Saygin H."/>
        </authorList>
    </citation>
    <scope>NUCLEOTIDE SEQUENCE [LARGE SCALE GENOMIC DNA]</scope>
    <source>
        <strain evidence="15 16">5K138</strain>
    </source>
</reference>
<dbReference type="AlphaFoldDB" id="A0A4R5CJZ2"/>
<comment type="similarity">
    <text evidence="2">Belongs to the OXA1/ALB3/YidC family. Type 1 subfamily.</text>
</comment>
<evidence type="ECO:0000256" key="13">
    <source>
        <dbReference type="SAM" id="Phobius"/>
    </source>
</evidence>
<evidence type="ECO:0000256" key="9">
    <source>
        <dbReference type="ARBA" id="ARBA00031538"/>
    </source>
</evidence>
<proteinExistence type="inferred from homology"/>
<evidence type="ECO:0000259" key="14">
    <source>
        <dbReference type="Pfam" id="PF02096"/>
    </source>
</evidence>
<comment type="caution">
    <text evidence="15">The sequence shown here is derived from an EMBL/GenBank/DDBJ whole genome shotgun (WGS) entry which is preliminary data.</text>
</comment>
<evidence type="ECO:0000256" key="4">
    <source>
        <dbReference type="ARBA" id="ARBA00022692"/>
    </source>
</evidence>
<dbReference type="Proteomes" id="UP000294739">
    <property type="component" value="Unassembled WGS sequence"/>
</dbReference>
<accession>A0A4R5CJZ2</accession>
<keyword evidence="16" id="KW-1185">Reference proteome</keyword>
<evidence type="ECO:0000256" key="11">
    <source>
        <dbReference type="ARBA" id="ARBA00033342"/>
    </source>
</evidence>
<organism evidence="15 16">
    <name type="scientific">Jiangella asiatica</name>
    <dbReference type="NCBI Taxonomy" id="2530372"/>
    <lineage>
        <taxon>Bacteria</taxon>
        <taxon>Bacillati</taxon>
        <taxon>Actinomycetota</taxon>
        <taxon>Actinomycetes</taxon>
        <taxon>Jiangellales</taxon>
        <taxon>Jiangellaceae</taxon>
        <taxon>Jiangella</taxon>
    </lineage>
</organism>
<dbReference type="EMBL" id="SMKZ01000073">
    <property type="protein sequence ID" value="TDD97742.1"/>
    <property type="molecule type" value="Genomic_DNA"/>
</dbReference>
<keyword evidence="4 12" id="KW-0812">Transmembrane</keyword>
<comment type="subunit">
    <text evidence="8">Interacts with the Sec translocase complex via SecD. Specifically interacts with transmembrane segments of nascent integral membrane proteins during membrane integration.</text>
</comment>
<dbReference type="InterPro" id="IPR028055">
    <property type="entry name" value="YidC/Oxa/ALB_C"/>
</dbReference>
<keyword evidence="6 13" id="KW-0472">Membrane</keyword>
<comment type="subcellular location">
    <subcellularLocation>
        <location evidence="1 12">Membrane</location>
        <topology evidence="1 12">Multi-pass membrane protein</topology>
    </subcellularLocation>
</comment>
<dbReference type="PANTHER" id="PTHR12428">
    <property type="entry name" value="OXA1"/>
    <property type="match status" value="1"/>
</dbReference>
<dbReference type="OrthoDB" id="9780552at2"/>
<protein>
    <recommendedName>
        <fullName evidence="3">Membrane protein insertase YidC</fullName>
    </recommendedName>
    <alternativeName>
        <fullName evidence="11">Foldase YidC</fullName>
    </alternativeName>
    <alternativeName>
        <fullName evidence="10">Membrane integrase YidC</fullName>
    </alternativeName>
    <alternativeName>
        <fullName evidence="9">Membrane protein YidC</fullName>
    </alternativeName>
</protein>
<evidence type="ECO:0000256" key="3">
    <source>
        <dbReference type="ARBA" id="ARBA00015325"/>
    </source>
</evidence>